<evidence type="ECO:0000313" key="2">
    <source>
        <dbReference type="Proteomes" id="UP000291151"/>
    </source>
</evidence>
<evidence type="ECO:0008006" key="3">
    <source>
        <dbReference type="Google" id="ProtNLM"/>
    </source>
</evidence>
<dbReference type="KEGG" id="uth:DKZ56_13300"/>
<organism evidence="1 2">
    <name type="scientific">Ureibacillus thermophilus</name>
    <dbReference type="NCBI Taxonomy" id="367743"/>
    <lineage>
        <taxon>Bacteria</taxon>
        <taxon>Bacillati</taxon>
        <taxon>Bacillota</taxon>
        <taxon>Bacilli</taxon>
        <taxon>Bacillales</taxon>
        <taxon>Caryophanaceae</taxon>
        <taxon>Ureibacillus</taxon>
    </lineage>
</organism>
<gene>
    <name evidence="1" type="ORF">DKZ56_13300</name>
</gene>
<name>A0A4P6UX83_9BACL</name>
<reference evidence="1 2" key="1">
    <citation type="submission" date="2019-02" db="EMBL/GenBank/DDBJ databases">
        <title>Ureibacillus thermophilus.</title>
        <authorList>
            <person name="Sunny J.S."/>
            <person name="Natarajan A."/>
            <person name="Saleena L.M."/>
        </authorList>
    </citation>
    <scope>NUCLEOTIDE SEQUENCE [LARGE SCALE GENOMIC DNA]</scope>
    <source>
        <strain evidence="1 2">LM102</strain>
    </source>
</reference>
<dbReference type="AlphaFoldDB" id="A0A4P6UX83"/>
<keyword evidence="2" id="KW-1185">Reference proteome</keyword>
<proteinExistence type="predicted"/>
<dbReference type="EMBL" id="CP036528">
    <property type="protein sequence ID" value="QBK26738.1"/>
    <property type="molecule type" value="Genomic_DNA"/>
</dbReference>
<protein>
    <recommendedName>
        <fullName evidence="3">Phage gp6-like head-tail connector protein</fullName>
    </recommendedName>
</protein>
<dbReference type="Proteomes" id="UP000291151">
    <property type="component" value="Chromosome"/>
</dbReference>
<evidence type="ECO:0000313" key="1">
    <source>
        <dbReference type="EMBL" id="QBK26738.1"/>
    </source>
</evidence>
<accession>A0A4P6UX83</accession>
<dbReference type="RefSeq" id="WP_208650423.1">
    <property type="nucleotide sequence ID" value="NZ_CP036528.1"/>
</dbReference>
<sequence>MLNKVKERLNSLKVPISDEEDTLLNFSIDKVTNHIKTQTNQQEMPTELNEIAIDMVVGEFLYLKKSMGQLNIETIDFSPIAKQVQDGDTNVIYAIGAEDTPEAQFNAMVEYLQHKDYDFTKFRRLTW</sequence>